<evidence type="ECO:0000259" key="7">
    <source>
        <dbReference type="Pfam" id="PF00206"/>
    </source>
</evidence>
<evidence type="ECO:0000256" key="1">
    <source>
        <dbReference type="ARBA" id="ARBA00005596"/>
    </source>
</evidence>
<proteinExistence type="inferred from homology"/>
<dbReference type="AlphaFoldDB" id="A0A3E1Y5Q9"/>
<dbReference type="GO" id="GO:0006531">
    <property type="term" value="P:aspartate metabolic process"/>
    <property type="evidence" value="ECO:0007669"/>
    <property type="project" value="InterPro"/>
</dbReference>
<dbReference type="PROSITE" id="PS00163">
    <property type="entry name" value="FUMARATE_LYASES"/>
    <property type="match status" value="1"/>
</dbReference>
<dbReference type="OrthoDB" id="9802809at2"/>
<dbReference type="CDD" id="cd01357">
    <property type="entry name" value="Aspartase"/>
    <property type="match status" value="1"/>
</dbReference>
<evidence type="ECO:0000256" key="5">
    <source>
        <dbReference type="NCBIfam" id="TIGR00839"/>
    </source>
</evidence>
<accession>A0A3E1Y5Q9</accession>
<dbReference type="SUPFAM" id="SSF48557">
    <property type="entry name" value="L-aspartase-like"/>
    <property type="match status" value="1"/>
</dbReference>
<dbReference type="InterPro" id="IPR024083">
    <property type="entry name" value="Fumarase/histidase_N"/>
</dbReference>
<comment type="catalytic activity">
    <reaction evidence="6">
        <text>L-aspartate = fumarate + NH4(+)</text>
        <dbReference type="Rhea" id="RHEA:16601"/>
        <dbReference type="ChEBI" id="CHEBI:28938"/>
        <dbReference type="ChEBI" id="CHEBI:29806"/>
        <dbReference type="ChEBI" id="CHEBI:29991"/>
        <dbReference type="EC" id="4.3.1.1"/>
    </reaction>
</comment>
<keyword evidence="10" id="KW-1185">Reference proteome</keyword>
<dbReference type="Gene3D" id="1.10.275.10">
    <property type="entry name" value="Fumarase/aspartase (N-terminal domain)"/>
    <property type="match status" value="1"/>
</dbReference>
<feature type="domain" description="Fumarate lyase N-terminal" evidence="7">
    <location>
        <begin position="14"/>
        <end position="345"/>
    </location>
</feature>
<dbReference type="Pfam" id="PF10415">
    <property type="entry name" value="FumaraseC_C"/>
    <property type="match status" value="1"/>
</dbReference>
<dbReference type="FunFam" id="1.10.275.10:FF:000001">
    <property type="entry name" value="Fumarate hydratase, mitochondrial"/>
    <property type="match status" value="1"/>
</dbReference>
<evidence type="ECO:0000313" key="9">
    <source>
        <dbReference type="EMBL" id="RFS20061.1"/>
    </source>
</evidence>
<dbReference type="NCBIfam" id="TIGR00839">
    <property type="entry name" value="aspA"/>
    <property type="match status" value="1"/>
</dbReference>
<dbReference type="InterPro" id="IPR051546">
    <property type="entry name" value="Aspartate_Ammonia-Lyase"/>
</dbReference>
<name>A0A3E1Y5Q9_9BACT</name>
<dbReference type="InterPro" id="IPR008948">
    <property type="entry name" value="L-Aspartase-like"/>
</dbReference>
<dbReference type="InterPro" id="IPR004708">
    <property type="entry name" value="ApsA"/>
</dbReference>
<evidence type="ECO:0000256" key="3">
    <source>
        <dbReference type="ARBA" id="ARBA00016146"/>
    </source>
</evidence>
<dbReference type="Pfam" id="PF00206">
    <property type="entry name" value="Lyase_1"/>
    <property type="match status" value="1"/>
</dbReference>
<dbReference type="InterPro" id="IPR022761">
    <property type="entry name" value="Fumarate_lyase_N"/>
</dbReference>
<evidence type="ECO:0000256" key="4">
    <source>
        <dbReference type="ARBA" id="ARBA00023239"/>
    </source>
</evidence>
<dbReference type="EC" id="4.3.1.1" evidence="2 5"/>
<dbReference type="PRINTS" id="PR00145">
    <property type="entry name" value="ARGSUCLYASE"/>
</dbReference>
<dbReference type="GO" id="GO:0008797">
    <property type="term" value="F:aspartate ammonia-lyase activity"/>
    <property type="evidence" value="ECO:0007669"/>
    <property type="project" value="UniProtKB-UniRule"/>
</dbReference>
<dbReference type="PRINTS" id="PR00149">
    <property type="entry name" value="FUMRATELYASE"/>
</dbReference>
<reference evidence="9 10" key="1">
    <citation type="submission" date="2018-07" db="EMBL/GenBank/DDBJ databases">
        <title>Chitinophaga K2CV101002-2 sp. nov., isolated from a monsoon evergreen broad-leaved forest soil.</title>
        <authorList>
            <person name="Lv Y."/>
        </authorList>
    </citation>
    <scope>NUCLEOTIDE SEQUENCE [LARGE SCALE GENOMIC DNA]</scope>
    <source>
        <strain evidence="9 10">GDMCC 1.1288</strain>
    </source>
</reference>
<evidence type="ECO:0000313" key="10">
    <source>
        <dbReference type="Proteomes" id="UP000260644"/>
    </source>
</evidence>
<keyword evidence="4 6" id="KW-0456">Lyase</keyword>
<dbReference type="Proteomes" id="UP000260644">
    <property type="component" value="Unassembled WGS sequence"/>
</dbReference>
<dbReference type="InterPro" id="IPR000362">
    <property type="entry name" value="Fumarate_lyase_fam"/>
</dbReference>
<dbReference type="RefSeq" id="WP_116977622.1">
    <property type="nucleotide sequence ID" value="NZ_QPMM01000011.1"/>
</dbReference>
<protein>
    <recommendedName>
        <fullName evidence="3 5">Aspartate ammonia-lyase</fullName>
        <shortName evidence="6">Aspartase</shortName>
        <ecNumber evidence="2 5">4.3.1.1</ecNumber>
    </recommendedName>
</protein>
<dbReference type="Gene3D" id="1.20.200.10">
    <property type="entry name" value="Fumarase/aspartase (Central domain)"/>
    <property type="match status" value="1"/>
</dbReference>
<sequence>MNTQEFRIEHDFLGERTIESNVYYGIQTLRAIENFNITGTPVSSEMMLIRALGYVKKAAALANRDLGVLPAHIADAIIYASNKLINGGFKDQFPTDMIQGGAGTSVNMNVNEVIANLGLEYLGHQKGQYEYLHPNNHVNCSQSTNDAYPTALRIALYFKLNEFIESVNILQRSFVFKGSEFAHVLKMGRTQLQDAVPMSLGAEFNAFGTMLREDMQRLREVQALLTEVNMGGTAIGTTINAPSGYPQLVTQYLGELTGLPIVLAEDLVEATSDTGTFTLVSSILKRTAIKISKICNDLRLLSSGPRVGLNEINLPQMQPGSSIMPGKVNPVIPEVVNQTAYYVIGADLTVTMAAEAGQLQLNVMEPVIAFSLFNMLNYLTNACNTLREKCVDGITANEEACREMVMNSVGIVTALNPLLGYETCAAIAKEALKTGKSIHKIVVEEKSYITQQQWDEIYSVENMINPQFLN</sequence>
<evidence type="ECO:0000259" key="8">
    <source>
        <dbReference type="Pfam" id="PF10415"/>
    </source>
</evidence>
<dbReference type="PANTHER" id="PTHR42696:SF2">
    <property type="entry name" value="ASPARTATE AMMONIA-LYASE"/>
    <property type="match status" value="1"/>
</dbReference>
<organism evidence="9 10">
    <name type="scientific">Chitinophaga silvatica</name>
    <dbReference type="NCBI Taxonomy" id="2282649"/>
    <lineage>
        <taxon>Bacteria</taxon>
        <taxon>Pseudomonadati</taxon>
        <taxon>Bacteroidota</taxon>
        <taxon>Chitinophagia</taxon>
        <taxon>Chitinophagales</taxon>
        <taxon>Chitinophagaceae</taxon>
        <taxon>Chitinophaga</taxon>
    </lineage>
</organism>
<dbReference type="FunFam" id="1.20.200.10:FF:000001">
    <property type="entry name" value="Fumarate hydratase, mitochondrial"/>
    <property type="match status" value="1"/>
</dbReference>
<dbReference type="GO" id="GO:0005829">
    <property type="term" value="C:cytosol"/>
    <property type="evidence" value="ECO:0007669"/>
    <property type="project" value="TreeGrafter"/>
</dbReference>
<comment type="similarity">
    <text evidence="1 6">Belongs to the class-II fumarase/aspartase family. Aspartase subfamily.</text>
</comment>
<comment type="caution">
    <text evidence="9">The sequence shown here is derived from an EMBL/GenBank/DDBJ whole genome shotgun (WGS) entry which is preliminary data.</text>
</comment>
<dbReference type="NCBIfam" id="NF008909">
    <property type="entry name" value="PRK12273.1"/>
    <property type="match status" value="1"/>
</dbReference>
<evidence type="ECO:0000256" key="6">
    <source>
        <dbReference type="RuleBase" id="RU362017"/>
    </source>
</evidence>
<dbReference type="InterPro" id="IPR020557">
    <property type="entry name" value="Fumarate_lyase_CS"/>
</dbReference>
<dbReference type="GO" id="GO:0006099">
    <property type="term" value="P:tricarboxylic acid cycle"/>
    <property type="evidence" value="ECO:0007669"/>
    <property type="project" value="InterPro"/>
</dbReference>
<dbReference type="FunFam" id="1.10.40.30:FF:000002">
    <property type="entry name" value="Fumarate hydratase class II"/>
    <property type="match status" value="1"/>
</dbReference>
<dbReference type="PANTHER" id="PTHR42696">
    <property type="entry name" value="ASPARTATE AMMONIA-LYASE"/>
    <property type="match status" value="1"/>
</dbReference>
<dbReference type="InterPro" id="IPR018951">
    <property type="entry name" value="Fumarase_C_C"/>
</dbReference>
<gene>
    <name evidence="9" type="primary">aspA</name>
    <name evidence="9" type="ORF">DVR12_20280</name>
</gene>
<dbReference type="EMBL" id="QPMM01000011">
    <property type="protein sequence ID" value="RFS20061.1"/>
    <property type="molecule type" value="Genomic_DNA"/>
</dbReference>
<evidence type="ECO:0000256" key="2">
    <source>
        <dbReference type="ARBA" id="ARBA00012992"/>
    </source>
</evidence>
<feature type="domain" description="Fumarase C C-terminal" evidence="8">
    <location>
        <begin position="411"/>
        <end position="465"/>
    </location>
</feature>
<dbReference type="Gene3D" id="1.10.40.30">
    <property type="entry name" value="Fumarase/aspartase (C-terminal domain)"/>
    <property type="match status" value="1"/>
</dbReference>